<reference evidence="1" key="1">
    <citation type="submission" date="2022-11" db="EMBL/GenBank/DDBJ databases">
        <authorList>
            <person name="Petersen C."/>
        </authorList>
    </citation>
    <scope>NUCLEOTIDE SEQUENCE</scope>
    <source>
        <strain evidence="1">IBT 19713</strain>
    </source>
</reference>
<dbReference type="EMBL" id="JAPQKS010000006">
    <property type="protein sequence ID" value="KAJ5223660.1"/>
    <property type="molecule type" value="Genomic_DNA"/>
</dbReference>
<dbReference type="GeneID" id="83204801"/>
<comment type="caution">
    <text evidence="1">The sequence shown here is derived from an EMBL/GenBank/DDBJ whole genome shotgun (WGS) entry which is preliminary data.</text>
</comment>
<proteinExistence type="predicted"/>
<evidence type="ECO:0000313" key="2">
    <source>
        <dbReference type="Proteomes" id="UP001150941"/>
    </source>
</evidence>
<dbReference type="AlphaFoldDB" id="A0A9W9NPA0"/>
<keyword evidence="2" id="KW-1185">Reference proteome</keyword>
<organism evidence="1 2">
    <name type="scientific">Penicillium chermesinum</name>
    <dbReference type="NCBI Taxonomy" id="63820"/>
    <lineage>
        <taxon>Eukaryota</taxon>
        <taxon>Fungi</taxon>
        <taxon>Dikarya</taxon>
        <taxon>Ascomycota</taxon>
        <taxon>Pezizomycotina</taxon>
        <taxon>Eurotiomycetes</taxon>
        <taxon>Eurotiomycetidae</taxon>
        <taxon>Eurotiales</taxon>
        <taxon>Aspergillaceae</taxon>
        <taxon>Penicillium</taxon>
    </lineage>
</organism>
<name>A0A9W9NPA0_9EURO</name>
<reference evidence="1" key="2">
    <citation type="journal article" date="2023" name="IMA Fungus">
        <title>Comparative genomic study of the Penicillium genus elucidates a diverse pangenome and 15 lateral gene transfer events.</title>
        <authorList>
            <person name="Petersen C."/>
            <person name="Sorensen T."/>
            <person name="Nielsen M.R."/>
            <person name="Sondergaard T.E."/>
            <person name="Sorensen J.L."/>
            <person name="Fitzpatrick D.A."/>
            <person name="Frisvad J.C."/>
            <person name="Nielsen K.L."/>
        </authorList>
    </citation>
    <scope>NUCLEOTIDE SEQUENCE</scope>
    <source>
        <strain evidence="1">IBT 19713</strain>
    </source>
</reference>
<dbReference type="RefSeq" id="XP_058327843.1">
    <property type="nucleotide sequence ID" value="XM_058477498.1"/>
</dbReference>
<accession>A0A9W9NPA0</accession>
<sequence length="656" mass="75589">MGQEFPNSDTKVLPLVFLAELSEPGRTTLVRILREILRRTYDGHRMSTYEDLQKFKYEFEMWSPSHRLLNSITKESDKWSVLHALAVLAYRCGRPDIIVIDKLAAENTQLSVSHTDKDHEDEDYLFIPIPVIVITTRQHPSSPRSLSVFARRTVSDEHGSFQYNIPVLSHNDDPYGRDSVHHSPYALLWDRIYGSPYGPLWEHNFIEDIPREKGMMLHDIDRPPFENTEVVLGWEKYLAAVNASLCGRLPPELVHMVISDIRTAPGRAQLWKRRPSRTNLIILLCYSASAKEVEETQAAVSRVLPTLYPNRVNESVDYDMELRLMFDEDVPFKFTAEVIPLEQHRCRSRRDFAAFWETCNVWDPQFGVDLSNTPTLPLLLLPRPTEDIEGECFSAITHFGSRGNLAFVAELSLHSICRSMTDLGRVVVSKPGRRPSSRYPPFIDLKEGVQKPRETIWYPILQINHCEPGALEVFSLANKLTEEEKHWLRDEIVSTSLSYLEDAYLARSNPEGERFYVIAARNIDFLFKPWDEVNEIRGTGTIMDIWNVVFKSAMTDYPPPEAQIWIDPQSALDSTVIMVKPDYYGGPVEHELLNDIQCPRLRGFSYLRLPAKMIRCCFMTERRPSLDWGPLKDMKLELKAFRRPGWPAEGLLVDDP</sequence>
<evidence type="ECO:0000313" key="1">
    <source>
        <dbReference type="EMBL" id="KAJ5223660.1"/>
    </source>
</evidence>
<gene>
    <name evidence="1" type="ORF">N7468_008202</name>
</gene>
<dbReference type="OrthoDB" id="4461621at2759"/>
<dbReference type="Proteomes" id="UP001150941">
    <property type="component" value="Unassembled WGS sequence"/>
</dbReference>
<protein>
    <submittedName>
        <fullName evidence="1">Uncharacterized protein</fullName>
    </submittedName>
</protein>